<name>A0A8S1GUH7_9PELO</name>
<gene>
    <name evidence="1" type="ORF">CAUJ_LOCUS2510</name>
</gene>
<dbReference type="SUPFAM" id="SSF81901">
    <property type="entry name" value="HCP-like"/>
    <property type="match status" value="1"/>
</dbReference>
<protein>
    <submittedName>
        <fullName evidence="1">Uncharacterized protein</fullName>
    </submittedName>
</protein>
<reference evidence="1" key="1">
    <citation type="submission" date="2020-10" db="EMBL/GenBank/DDBJ databases">
        <authorList>
            <person name="Kikuchi T."/>
        </authorList>
    </citation>
    <scope>NUCLEOTIDE SEQUENCE</scope>
    <source>
        <strain evidence="1">NKZ352</strain>
    </source>
</reference>
<evidence type="ECO:0000313" key="2">
    <source>
        <dbReference type="Proteomes" id="UP000835052"/>
    </source>
</evidence>
<dbReference type="Gene3D" id="1.25.40.10">
    <property type="entry name" value="Tetratricopeptide repeat domain"/>
    <property type="match status" value="1"/>
</dbReference>
<organism evidence="1 2">
    <name type="scientific">Caenorhabditis auriculariae</name>
    <dbReference type="NCBI Taxonomy" id="2777116"/>
    <lineage>
        <taxon>Eukaryota</taxon>
        <taxon>Metazoa</taxon>
        <taxon>Ecdysozoa</taxon>
        <taxon>Nematoda</taxon>
        <taxon>Chromadorea</taxon>
        <taxon>Rhabditida</taxon>
        <taxon>Rhabditina</taxon>
        <taxon>Rhabditomorpha</taxon>
        <taxon>Rhabditoidea</taxon>
        <taxon>Rhabditidae</taxon>
        <taxon>Peloderinae</taxon>
        <taxon>Caenorhabditis</taxon>
    </lineage>
</organism>
<dbReference type="EMBL" id="CAJGYM010000005">
    <property type="protein sequence ID" value="CAD6186591.1"/>
    <property type="molecule type" value="Genomic_DNA"/>
</dbReference>
<dbReference type="InterPro" id="IPR011990">
    <property type="entry name" value="TPR-like_helical_dom_sf"/>
</dbReference>
<evidence type="ECO:0000313" key="1">
    <source>
        <dbReference type="EMBL" id="CAD6186591.1"/>
    </source>
</evidence>
<dbReference type="Proteomes" id="UP000835052">
    <property type="component" value="Unassembled WGS sequence"/>
</dbReference>
<dbReference type="OrthoDB" id="69711at2759"/>
<dbReference type="AlphaFoldDB" id="A0A8S1GUH7"/>
<sequence length="260" mass="28251">MFRRAFVAASKLAAGVGSVQLAAGATGAVVMLTDKELSRKPEWYQQDVRSLENALKKLSRYGYIESESVLNEALAALEKVSNFGSSEIQWRLARVYTEKARLTKDHATKSSLLHKAQESAKRALASEGSLGCAGAHKWYAISATDLAHVDKKKPPASTQRIPTLSIFLASNFFNKKDFKGAIDALEKAEGIKARFSAANLYYLGAAQRAAGKKDDAISTLKQAMDVPGKYSCDGKARSQAKLLLAKLGLKPEDYTIADIY</sequence>
<comment type="caution">
    <text evidence="1">The sequence shown here is derived from an EMBL/GenBank/DDBJ whole genome shotgun (WGS) entry which is preliminary data.</text>
</comment>
<accession>A0A8S1GUH7</accession>
<proteinExistence type="predicted"/>
<keyword evidence="2" id="KW-1185">Reference proteome</keyword>